<evidence type="ECO:0000256" key="3">
    <source>
        <dbReference type="ARBA" id="ARBA00022553"/>
    </source>
</evidence>
<evidence type="ECO:0000256" key="4">
    <source>
        <dbReference type="ARBA" id="ARBA00022679"/>
    </source>
</evidence>
<proteinExistence type="predicted"/>
<dbReference type="EMBL" id="FOAD01000002">
    <property type="protein sequence ID" value="SEK93558.1"/>
    <property type="molecule type" value="Genomic_DNA"/>
</dbReference>
<dbReference type="SUPFAM" id="SSF55785">
    <property type="entry name" value="PYP-like sensor domain (PAS domain)"/>
    <property type="match status" value="1"/>
</dbReference>
<dbReference type="InterPro" id="IPR005467">
    <property type="entry name" value="His_kinase_dom"/>
</dbReference>
<dbReference type="PROSITE" id="PS50112">
    <property type="entry name" value="PAS"/>
    <property type="match status" value="1"/>
</dbReference>
<dbReference type="PANTHER" id="PTHR43711:SF1">
    <property type="entry name" value="HISTIDINE KINASE 1"/>
    <property type="match status" value="1"/>
</dbReference>
<dbReference type="PRINTS" id="PR00344">
    <property type="entry name" value="BCTRLSENSOR"/>
</dbReference>
<dbReference type="InterPro" id="IPR004358">
    <property type="entry name" value="Sig_transdc_His_kin-like_C"/>
</dbReference>
<dbReference type="Pfam" id="PF00512">
    <property type="entry name" value="HisKA"/>
    <property type="match status" value="1"/>
</dbReference>
<dbReference type="InterPro" id="IPR003594">
    <property type="entry name" value="HATPase_dom"/>
</dbReference>
<organism evidence="10 11">
    <name type="scientific">Haloferax larsenii</name>
    <dbReference type="NCBI Taxonomy" id="302484"/>
    <lineage>
        <taxon>Archaea</taxon>
        <taxon>Methanobacteriati</taxon>
        <taxon>Methanobacteriota</taxon>
        <taxon>Stenosarchaea group</taxon>
        <taxon>Halobacteria</taxon>
        <taxon>Halobacteriales</taxon>
        <taxon>Haloferacaceae</taxon>
        <taxon>Haloferax</taxon>
    </lineage>
</organism>
<dbReference type="InterPro" id="IPR003018">
    <property type="entry name" value="GAF"/>
</dbReference>
<dbReference type="Gene3D" id="3.30.450.20">
    <property type="entry name" value="PAS domain"/>
    <property type="match status" value="1"/>
</dbReference>
<evidence type="ECO:0000256" key="6">
    <source>
        <dbReference type="ARBA" id="ARBA00023012"/>
    </source>
</evidence>
<evidence type="ECO:0000256" key="1">
    <source>
        <dbReference type="ARBA" id="ARBA00000085"/>
    </source>
</evidence>
<dbReference type="InterPro" id="IPR036890">
    <property type="entry name" value="HATPase_C_sf"/>
</dbReference>
<accession>A0A1H7L3L5</accession>
<dbReference type="CDD" id="cd00130">
    <property type="entry name" value="PAS"/>
    <property type="match status" value="1"/>
</dbReference>
<dbReference type="InterPro" id="IPR036097">
    <property type="entry name" value="HisK_dim/P_sf"/>
</dbReference>
<dbReference type="Gene3D" id="1.10.287.130">
    <property type="match status" value="1"/>
</dbReference>
<feature type="domain" description="PAS" evidence="9">
    <location>
        <begin position="433"/>
        <end position="492"/>
    </location>
</feature>
<keyword evidence="5" id="KW-0418">Kinase</keyword>
<reference evidence="10 11" key="1">
    <citation type="submission" date="2016-10" db="EMBL/GenBank/DDBJ databases">
        <authorList>
            <person name="de Groot N.N."/>
        </authorList>
    </citation>
    <scope>NUCLEOTIDE SEQUENCE [LARGE SCALE GENOMIC DNA]</scope>
    <source>
        <strain evidence="10 11">CDM_5</strain>
    </source>
</reference>
<gene>
    <name evidence="10" type="ORF">SAMN04488691_102199</name>
</gene>
<dbReference type="SMART" id="SM00065">
    <property type="entry name" value="GAF"/>
    <property type="match status" value="2"/>
</dbReference>
<dbReference type="InterPro" id="IPR035965">
    <property type="entry name" value="PAS-like_dom_sf"/>
</dbReference>
<dbReference type="EC" id="2.7.13.3" evidence="2"/>
<dbReference type="InterPro" id="IPR000014">
    <property type="entry name" value="PAS"/>
</dbReference>
<dbReference type="SMART" id="SM00387">
    <property type="entry name" value="HATPase_c"/>
    <property type="match status" value="1"/>
</dbReference>
<protein>
    <recommendedName>
        <fullName evidence="2">histidine kinase</fullName>
        <ecNumber evidence="2">2.7.13.3</ecNumber>
    </recommendedName>
</protein>
<dbReference type="Pfam" id="PF02518">
    <property type="entry name" value="HATPase_c"/>
    <property type="match status" value="1"/>
</dbReference>
<dbReference type="SUPFAM" id="SSF47384">
    <property type="entry name" value="Homodimeric domain of signal transducing histidine kinase"/>
    <property type="match status" value="1"/>
</dbReference>
<evidence type="ECO:0000313" key="10">
    <source>
        <dbReference type="EMBL" id="SEK93558.1"/>
    </source>
</evidence>
<dbReference type="CDD" id="cd00082">
    <property type="entry name" value="HisKA"/>
    <property type="match status" value="1"/>
</dbReference>
<evidence type="ECO:0000259" key="8">
    <source>
        <dbReference type="PROSITE" id="PS50109"/>
    </source>
</evidence>
<evidence type="ECO:0000256" key="2">
    <source>
        <dbReference type="ARBA" id="ARBA00012438"/>
    </source>
</evidence>
<feature type="compositionally biased region" description="Polar residues" evidence="7">
    <location>
        <begin position="94"/>
        <end position="116"/>
    </location>
</feature>
<evidence type="ECO:0000259" key="9">
    <source>
        <dbReference type="PROSITE" id="PS50112"/>
    </source>
</evidence>
<dbReference type="NCBIfam" id="TIGR00229">
    <property type="entry name" value="sensory_box"/>
    <property type="match status" value="1"/>
</dbReference>
<dbReference type="SMART" id="SM00388">
    <property type="entry name" value="HisKA"/>
    <property type="match status" value="1"/>
</dbReference>
<keyword evidence="6" id="KW-0902">Two-component regulatory system</keyword>
<dbReference type="PANTHER" id="PTHR43711">
    <property type="entry name" value="TWO-COMPONENT HISTIDINE KINASE"/>
    <property type="match status" value="1"/>
</dbReference>
<dbReference type="InterPro" id="IPR003661">
    <property type="entry name" value="HisK_dim/P_dom"/>
</dbReference>
<dbReference type="OrthoDB" id="8127at2157"/>
<comment type="catalytic activity">
    <reaction evidence="1">
        <text>ATP + protein L-histidine = ADP + protein N-phospho-L-histidine.</text>
        <dbReference type="EC" id="2.7.13.3"/>
    </reaction>
</comment>
<dbReference type="InterPro" id="IPR050736">
    <property type="entry name" value="Sensor_HK_Regulatory"/>
</dbReference>
<dbReference type="GO" id="GO:0000155">
    <property type="term" value="F:phosphorelay sensor kinase activity"/>
    <property type="evidence" value="ECO:0007669"/>
    <property type="project" value="InterPro"/>
</dbReference>
<dbReference type="Pfam" id="PF13185">
    <property type="entry name" value="GAF_2"/>
    <property type="match status" value="2"/>
</dbReference>
<dbReference type="Proteomes" id="UP000183894">
    <property type="component" value="Unassembled WGS sequence"/>
</dbReference>
<evidence type="ECO:0000313" key="11">
    <source>
        <dbReference type="Proteomes" id="UP000183894"/>
    </source>
</evidence>
<feature type="region of interest" description="Disordered" evidence="7">
    <location>
        <begin position="94"/>
        <end position="118"/>
    </location>
</feature>
<dbReference type="AlphaFoldDB" id="A0A1H7L3L5"/>
<dbReference type="Gene3D" id="3.30.565.10">
    <property type="entry name" value="Histidine kinase-like ATPase, C-terminal domain"/>
    <property type="match status" value="1"/>
</dbReference>
<dbReference type="SUPFAM" id="SSF55781">
    <property type="entry name" value="GAF domain-like"/>
    <property type="match status" value="2"/>
</dbReference>
<dbReference type="SUPFAM" id="SSF55874">
    <property type="entry name" value="ATPase domain of HSP90 chaperone/DNA topoisomerase II/histidine kinase"/>
    <property type="match status" value="1"/>
</dbReference>
<keyword evidence="4" id="KW-0808">Transferase</keyword>
<feature type="domain" description="Histidine kinase" evidence="8">
    <location>
        <begin position="578"/>
        <end position="767"/>
    </location>
</feature>
<dbReference type="InterPro" id="IPR029016">
    <property type="entry name" value="GAF-like_dom_sf"/>
</dbReference>
<dbReference type="PROSITE" id="PS50109">
    <property type="entry name" value="HIS_KIN"/>
    <property type="match status" value="1"/>
</dbReference>
<keyword evidence="3" id="KW-0597">Phosphoprotein</keyword>
<dbReference type="Gene3D" id="3.30.450.40">
    <property type="match status" value="2"/>
</dbReference>
<name>A0A1H7L3L5_HALLR</name>
<dbReference type="RefSeq" id="WP_170836882.1">
    <property type="nucleotide sequence ID" value="NZ_FOAD01000002.1"/>
</dbReference>
<sequence length="767" mass="84064">MEPTILVEEDVDCDLELDGGVTVASSSDTSESSEPVCVIVSDPDEPVARDVPTILYTDVPPEDISNPGRFAAYVRSGDGESLQTQIRWVLSQGQQFRTDAPEQSQSDTPESNTPQLNGEWDRIRQLYEGTTTLIAADSVEELYQRALGLAGHILEFDNSSFLVHEGDGMYVRASDRCNLEEPGPIPADEGILGQTYQTRKSFLIDDVRTHPEAAPADPAYRSVVSVPMGEVGVFQAISNEVGAYDETDRRLAELLARYVSETRARIISEAEMAERREQIERLHHGATELATATTLNELFERTVEISDDILEFDISYVGRVEDDSIIPTAISSGTPADGAERVSLEDGGLAALAYTTGETHVADDVRDHPEARPAKRMYRAVLSVPIGDFGVFQAASFEADAFDDADVELAELLMAHVTVAAEHIDAETHLREERDRSSALFDHVSDAAVAYDVENETVSVRCVNQAFQETFGYDAADVVGTDLLGRVIPSEDERNDCENEDYDDCIPELLVAAGESYRGEVRRRTEDGIREFILNVVPLSPGEERGSGYAIYTDITERKKRESELERQNERLEEFANIVSHDLRNPLSIARGNLELAKETGDEDRFDTAQDALDQMEELIDDLLSLARRGQLVDETAPVEVASAARAAWSRTETADAQLTVSEGVKVEADKDRLVELLSNLFRNAVEHGRKDVSVTVGGLDGGFFVEDDGPGIEPERRDEVFEPGETTGGDGIGYGLAIVSSIAEAHGWSVIVTSGRSGGARFEFRA</sequence>
<evidence type="ECO:0000256" key="7">
    <source>
        <dbReference type="SAM" id="MobiDB-lite"/>
    </source>
</evidence>
<evidence type="ECO:0000256" key="5">
    <source>
        <dbReference type="ARBA" id="ARBA00022777"/>
    </source>
</evidence>